<dbReference type="PANTHER" id="PTHR11527">
    <property type="entry name" value="HEAT-SHOCK PROTEIN 20 FAMILY MEMBER"/>
    <property type="match status" value="1"/>
</dbReference>
<dbReference type="InterPro" id="IPR002068">
    <property type="entry name" value="A-crystallin/Hsp20_dom"/>
</dbReference>
<evidence type="ECO:0000256" key="1">
    <source>
        <dbReference type="PROSITE-ProRule" id="PRU00285"/>
    </source>
</evidence>
<dbReference type="CDD" id="cd06464">
    <property type="entry name" value="ACD_sHsps-like"/>
    <property type="match status" value="1"/>
</dbReference>
<accession>A0AAX4ND96</accession>
<dbReference type="Proteomes" id="UP001451606">
    <property type="component" value="Chromosome"/>
</dbReference>
<dbReference type="AlphaFoldDB" id="A0AAX4ND96"/>
<comment type="similarity">
    <text evidence="1 2">Belongs to the small heat shock protein (HSP20) family.</text>
</comment>
<evidence type="ECO:0000256" key="2">
    <source>
        <dbReference type="RuleBase" id="RU003616"/>
    </source>
</evidence>
<organism evidence="4 5">
    <name type="scientific">Oxyplasma meridianum</name>
    <dbReference type="NCBI Taxonomy" id="3073602"/>
    <lineage>
        <taxon>Archaea</taxon>
        <taxon>Methanobacteriati</taxon>
        <taxon>Thermoplasmatota</taxon>
        <taxon>Thermoplasmata</taxon>
        <taxon>Thermoplasmatales</taxon>
        <taxon>Thermoplasmataceae</taxon>
        <taxon>Oxyplasma</taxon>
    </lineage>
</organism>
<dbReference type="GeneID" id="95966745"/>
<keyword evidence="5" id="KW-1185">Reference proteome</keyword>
<dbReference type="PROSITE" id="PS01031">
    <property type="entry name" value="SHSP"/>
    <property type="match status" value="1"/>
</dbReference>
<evidence type="ECO:0000259" key="3">
    <source>
        <dbReference type="PROSITE" id="PS01031"/>
    </source>
</evidence>
<evidence type="ECO:0000313" key="4">
    <source>
        <dbReference type="EMBL" id="WYX99490.1"/>
    </source>
</evidence>
<protein>
    <submittedName>
        <fullName evidence="4">Hsp20/alpha crystallin family protein</fullName>
    </submittedName>
</protein>
<dbReference type="EMBL" id="CP133772">
    <property type="protein sequence ID" value="WYX99490.1"/>
    <property type="molecule type" value="Genomic_DNA"/>
</dbReference>
<dbReference type="SUPFAM" id="SSF49764">
    <property type="entry name" value="HSP20-like chaperones"/>
    <property type="match status" value="1"/>
</dbReference>
<evidence type="ECO:0000313" key="5">
    <source>
        <dbReference type="Proteomes" id="UP001451606"/>
    </source>
</evidence>
<dbReference type="NCBIfam" id="NF041799">
    <property type="entry name" value="Hsp14"/>
    <property type="match status" value="1"/>
</dbReference>
<dbReference type="KEGG" id="omr:OXIME_000021"/>
<sequence>MYNPLKYFGGEMIKNINERAKEIMTYLYPPVTVYEENGEIVIEADMPGFDKKDMKVQLGRDSISINATRKTETKGMVFMDQRPDTVVKNIRLPAEVDHDANFTAKYLNGVLTIRIPAKGIKSIKVE</sequence>
<gene>
    <name evidence="4" type="ORF">OXIME_000021</name>
</gene>
<dbReference type="Pfam" id="PF00011">
    <property type="entry name" value="HSP20"/>
    <property type="match status" value="1"/>
</dbReference>
<name>A0AAX4ND96_9ARCH</name>
<reference evidence="4 5" key="1">
    <citation type="submission" date="2023-09" db="EMBL/GenBank/DDBJ databases">
        <authorList>
            <person name="Golyshina O.V."/>
            <person name="Lunev E.A."/>
            <person name="Bargiela R."/>
            <person name="Gaines M.C."/>
            <person name="Daum B."/>
            <person name="Bale N.J."/>
            <person name="Koenen M."/>
            <person name="Sinninghe Damst J.S."/>
            <person name="Yakimov M."/>
            <person name="Golyshin P.N."/>
        </authorList>
    </citation>
    <scope>NUCLEOTIDE SEQUENCE [LARGE SCALE GENOMIC DNA]</scope>
    <source>
        <strain evidence="4 5">M1</strain>
    </source>
</reference>
<proteinExistence type="inferred from homology"/>
<dbReference type="RefSeq" id="WP_393971464.1">
    <property type="nucleotide sequence ID" value="NZ_CP133772.1"/>
</dbReference>
<dbReference type="Gene3D" id="2.60.40.790">
    <property type="match status" value="1"/>
</dbReference>
<dbReference type="InterPro" id="IPR008978">
    <property type="entry name" value="HSP20-like_chaperone"/>
</dbReference>
<dbReference type="InterPro" id="IPR031107">
    <property type="entry name" value="Small_HSP"/>
</dbReference>
<feature type="domain" description="SHSP" evidence="3">
    <location>
        <begin position="22"/>
        <end position="126"/>
    </location>
</feature>